<keyword evidence="3" id="KW-1185">Reference proteome</keyword>
<dbReference type="Proteomes" id="UP001497516">
    <property type="component" value="Chromosome 1"/>
</dbReference>
<dbReference type="EMBL" id="OZ034813">
    <property type="protein sequence ID" value="CAL1353745.1"/>
    <property type="molecule type" value="Genomic_DNA"/>
</dbReference>
<name>A0AAV2CBG0_9ROSI</name>
<proteinExistence type="predicted"/>
<reference evidence="2 3" key="1">
    <citation type="submission" date="2024-04" db="EMBL/GenBank/DDBJ databases">
        <authorList>
            <person name="Fracassetti M."/>
        </authorList>
    </citation>
    <scope>NUCLEOTIDE SEQUENCE [LARGE SCALE GENOMIC DNA]</scope>
</reference>
<feature type="region of interest" description="Disordered" evidence="1">
    <location>
        <begin position="1"/>
        <end position="52"/>
    </location>
</feature>
<evidence type="ECO:0000256" key="1">
    <source>
        <dbReference type="SAM" id="MobiDB-lite"/>
    </source>
</evidence>
<organism evidence="2 3">
    <name type="scientific">Linum trigynum</name>
    <dbReference type="NCBI Taxonomy" id="586398"/>
    <lineage>
        <taxon>Eukaryota</taxon>
        <taxon>Viridiplantae</taxon>
        <taxon>Streptophyta</taxon>
        <taxon>Embryophyta</taxon>
        <taxon>Tracheophyta</taxon>
        <taxon>Spermatophyta</taxon>
        <taxon>Magnoliopsida</taxon>
        <taxon>eudicotyledons</taxon>
        <taxon>Gunneridae</taxon>
        <taxon>Pentapetalae</taxon>
        <taxon>rosids</taxon>
        <taxon>fabids</taxon>
        <taxon>Malpighiales</taxon>
        <taxon>Linaceae</taxon>
        <taxon>Linum</taxon>
    </lineage>
</organism>
<feature type="compositionally biased region" description="Basic and acidic residues" evidence="1">
    <location>
        <begin position="36"/>
        <end position="52"/>
    </location>
</feature>
<accession>A0AAV2CBG0</accession>
<dbReference type="AlphaFoldDB" id="A0AAV2CBG0"/>
<protein>
    <submittedName>
        <fullName evidence="2">Uncharacterized protein</fullName>
    </submittedName>
</protein>
<evidence type="ECO:0000313" key="3">
    <source>
        <dbReference type="Proteomes" id="UP001497516"/>
    </source>
</evidence>
<evidence type="ECO:0000313" key="2">
    <source>
        <dbReference type="EMBL" id="CAL1353745.1"/>
    </source>
</evidence>
<gene>
    <name evidence="2" type="ORF">LTRI10_LOCUS1619</name>
</gene>
<sequence length="68" mass="7523">MIAEEDRLRLGMRARSNDKFSGSVGRSTNHDGAAVDDPRGDTAEDGPSRLRDRVYPAIECGVRLHGRR</sequence>